<dbReference type="GO" id="GO:0000725">
    <property type="term" value="P:recombinational repair"/>
    <property type="evidence" value="ECO:0007669"/>
    <property type="project" value="TreeGrafter"/>
</dbReference>
<dbReference type="GO" id="GO:0043138">
    <property type="term" value="F:3'-5' DNA helicase activity"/>
    <property type="evidence" value="ECO:0007669"/>
    <property type="project" value="UniProtKB-EC"/>
</dbReference>
<feature type="region of interest" description="Disordered" evidence="11">
    <location>
        <begin position="517"/>
        <end position="542"/>
    </location>
</feature>
<dbReference type="KEGG" id="cuh:BJN34_35910"/>
<dbReference type="PANTHER" id="PTHR11070:SF2">
    <property type="entry name" value="ATP-DEPENDENT DNA HELICASE SRS2"/>
    <property type="match status" value="1"/>
</dbReference>
<dbReference type="GO" id="GO:0003677">
    <property type="term" value="F:DNA binding"/>
    <property type="evidence" value="ECO:0007669"/>
    <property type="project" value="InterPro"/>
</dbReference>
<dbReference type="EC" id="5.6.2.4" evidence="7"/>
<evidence type="ECO:0000256" key="4">
    <source>
        <dbReference type="ARBA" id="ARBA00022840"/>
    </source>
</evidence>
<dbReference type="Pfam" id="PF00580">
    <property type="entry name" value="UvrD-helicase"/>
    <property type="match status" value="2"/>
</dbReference>
<name>A0A1U9V2U0_CUPNE</name>
<accession>A0A1U9V2U0</accession>
<evidence type="ECO:0000313" key="14">
    <source>
        <dbReference type="Proteomes" id="UP000189627"/>
    </source>
</evidence>
<reference evidence="14" key="1">
    <citation type="submission" date="2017-02" db="EMBL/GenBank/DDBJ databases">
        <title>Complete genome sequence of Cupriavidus necator strain NH9, a 3-chlorobenzoate degrader.</title>
        <authorList>
            <person name="Moriuchi R."/>
            <person name="Dohra H."/>
            <person name="Ogawa N."/>
        </authorList>
    </citation>
    <scope>NUCLEOTIDE SEQUENCE [LARGE SCALE GENOMIC DNA]</scope>
    <source>
        <strain evidence="14">NH9</strain>
        <plasmid evidence="14">penh92</plasmid>
    </source>
</reference>
<dbReference type="OrthoDB" id="7211215at2"/>
<feature type="domain" description="UvrD-like helicase ATP-binding" evidence="12">
    <location>
        <begin position="3"/>
        <end position="250"/>
    </location>
</feature>
<feature type="binding site" evidence="10">
    <location>
        <begin position="24"/>
        <end position="31"/>
    </location>
    <ligand>
        <name>ATP</name>
        <dbReference type="ChEBI" id="CHEBI:30616"/>
    </ligand>
</feature>
<dbReference type="InterPro" id="IPR000212">
    <property type="entry name" value="DNA_helicase_UvrD/REP"/>
</dbReference>
<evidence type="ECO:0000259" key="12">
    <source>
        <dbReference type="PROSITE" id="PS51198"/>
    </source>
</evidence>
<dbReference type="RefSeq" id="WP_078201679.1">
    <property type="nucleotide sequence ID" value="NZ_CP017759.1"/>
</dbReference>
<evidence type="ECO:0000256" key="5">
    <source>
        <dbReference type="ARBA" id="ARBA00023235"/>
    </source>
</evidence>
<evidence type="ECO:0000256" key="8">
    <source>
        <dbReference type="ARBA" id="ARBA00034923"/>
    </source>
</evidence>
<dbReference type="Proteomes" id="UP000189627">
    <property type="component" value="Plasmid pENH92"/>
</dbReference>
<evidence type="ECO:0000256" key="10">
    <source>
        <dbReference type="PROSITE-ProRule" id="PRU00560"/>
    </source>
</evidence>
<dbReference type="SUPFAM" id="SSF52540">
    <property type="entry name" value="P-loop containing nucleoside triphosphate hydrolases"/>
    <property type="match status" value="1"/>
</dbReference>
<keyword evidence="4 10" id="KW-0067">ATP-binding</keyword>
<geneLocation type="plasmid" evidence="14">
    <name>penh92</name>
</geneLocation>
<dbReference type="Pfam" id="PF13361">
    <property type="entry name" value="UvrD_C"/>
    <property type="match status" value="1"/>
</dbReference>
<comment type="catalytic activity">
    <reaction evidence="9">
        <text>ATP + H2O = ADP + phosphate + H(+)</text>
        <dbReference type="Rhea" id="RHEA:13065"/>
        <dbReference type="ChEBI" id="CHEBI:15377"/>
        <dbReference type="ChEBI" id="CHEBI:15378"/>
        <dbReference type="ChEBI" id="CHEBI:30616"/>
        <dbReference type="ChEBI" id="CHEBI:43474"/>
        <dbReference type="ChEBI" id="CHEBI:456216"/>
        <dbReference type="EC" id="5.6.2.4"/>
    </reaction>
</comment>
<dbReference type="AlphaFoldDB" id="A0A1U9V2U0"/>
<evidence type="ECO:0000256" key="6">
    <source>
        <dbReference type="ARBA" id="ARBA00034617"/>
    </source>
</evidence>
<dbReference type="InterPro" id="IPR027417">
    <property type="entry name" value="P-loop_NTPase"/>
</dbReference>
<gene>
    <name evidence="13" type="ORF">BJN34_35910</name>
</gene>
<evidence type="ECO:0000256" key="11">
    <source>
        <dbReference type="SAM" id="MobiDB-lite"/>
    </source>
</evidence>
<evidence type="ECO:0000256" key="7">
    <source>
        <dbReference type="ARBA" id="ARBA00034808"/>
    </source>
</evidence>
<dbReference type="EMBL" id="CP017759">
    <property type="protein sequence ID" value="AQV99264.1"/>
    <property type="molecule type" value="Genomic_DNA"/>
</dbReference>
<dbReference type="PROSITE" id="PS51198">
    <property type="entry name" value="UVRD_HELICASE_ATP_BIND"/>
    <property type="match status" value="1"/>
</dbReference>
<dbReference type="GO" id="GO:0005524">
    <property type="term" value="F:ATP binding"/>
    <property type="evidence" value="ECO:0007669"/>
    <property type="project" value="UniProtKB-UniRule"/>
</dbReference>
<evidence type="ECO:0000256" key="3">
    <source>
        <dbReference type="ARBA" id="ARBA00022806"/>
    </source>
</evidence>
<sequence length="542" mass="60133">MSTFTPTPQQDQAIKFAHDMVVVARPGSGKTSVLSHKVRRLLSEVRAFQGIIAISFTNKASEELEHRCKAQGFDVKQSFFGTIDEFCLREIIRPFARQLMHVAPETRTAKLAELPGAVRLLLPALQIQSSSLADTVQFLPFLQAALTQGYIPLETVGMLACRIVDLSPACQRYLKARYRAVFIDEYQDSGYFQHQLFLKLKAQGLTAVAVGDGDQSIFAFAHKDPQYLLALTQPGSGFTAFPITINFRSHPSISDFALRLLDANHPLAPTTDMRVFLKTVTGDQIAIAHWLRTAIPHLMSHFHVAAADRVAILCRHQHSARLFAEHLGLPHHLFEDSPFSDTPSAEANLFSDLLKLRFDPQLTAQTLLERRGAPGWSPTAMRTLRQVLLRCRTCTDSDLGMTVMDAATRLLGQPLSAVGATELQAVCGDSALRQRFASPARNAVQIMTLHKAKGLEFDLVFHADLYDHVVPTRRYPPGRFGEVIFENEKQCLNLHYVGVTRAIHACVLLTSTSRINTQGQPKNGAPSQFLGRHGTTPTPITW</sequence>
<dbReference type="Gene3D" id="3.40.50.300">
    <property type="entry name" value="P-loop containing nucleotide triphosphate hydrolases"/>
    <property type="match status" value="3"/>
</dbReference>
<dbReference type="GO" id="GO:0016887">
    <property type="term" value="F:ATP hydrolysis activity"/>
    <property type="evidence" value="ECO:0007669"/>
    <property type="project" value="RHEA"/>
</dbReference>
<keyword evidence="5" id="KW-0413">Isomerase</keyword>
<dbReference type="InterPro" id="IPR014016">
    <property type="entry name" value="UvrD-like_ATP-bd"/>
</dbReference>
<dbReference type="InterPro" id="IPR014017">
    <property type="entry name" value="DNA_helicase_UvrD-like_C"/>
</dbReference>
<dbReference type="PANTHER" id="PTHR11070">
    <property type="entry name" value="UVRD / RECB / PCRA DNA HELICASE FAMILY MEMBER"/>
    <property type="match status" value="1"/>
</dbReference>
<keyword evidence="2 10" id="KW-0378">Hydrolase</keyword>
<keyword evidence="3 10" id="KW-0347">Helicase</keyword>
<comment type="catalytic activity">
    <reaction evidence="6">
        <text>Couples ATP hydrolysis with the unwinding of duplex DNA by translocating in the 3'-5' direction.</text>
        <dbReference type="EC" id="5.6.2.4"/>
    </reaction>
</comment>
<evidence type="ECO:0000256" key="9">
    <source>
        <dbReference type="ARBA" id="ARBA00048988"/>
    </source>
</evidence>
<proteinExistence type="predicted"/>
<organism evidence="13 14">
    <name type="scientific">Cupriavidus necator</name>
    <name type="common">Alcaligenes eutrophus</name>
    <name type="synonym">Ralstonia eutropha</name>
    <dbReference type="NCBI Taxonomy" id="106590"/>
    <lineage>
        <taxon>Bacteria</taxon>
        <taxon>Pseudomonadati</taxon>
        <taxon>Pseudomonadota</taxon>
        <taxon>Betaproteobacteria</taxon>
        <taxon>Burkholderiales</taxon>
        <taxon>Burkholderiaceae</taxon>
        <taxon>Cupriavidus</taxon>
    </lineage>
</organism>
<keyword evidence="1 10" id="KW-0547">Nucleotide-binding</keyword>
<evidence type="ECO:0000256" key="1">
    <source>
        <dbReference type="ARBA" id="ARBA00022741"/>
    </source>
</evidence>
<protein>
    <recommendedName>
        <fullName evidence="7">DNA 3'-5' helicase</fullName>
        <ecNumber evidence="7">5.6.2.4</ecNumber>
    </recommendedName>
    <alternativeName>
        <fullName evidence="8">DNA 3'-5' helicase II</fullName>
    </alternativeName>
</protein>
<evidence type="ECO:0000256" key="2">
    <source>
        <dbReference type="ARBA" id="ARBA00022801"/>
    </source>
</evidence>
<keyword evidence="13" id="KW-0614">Plasmid</keyword>
<evidence type="ECO:0000313" key="13">
    <source>
        <dbReference type="EMBL" id="AQV99264.1"/>
    </source>
</evidence>